<dbReference type="Proteomes" id="UP000308528">
    <property type="component" value="Unassembled WGS sequence"/>
</dbReference>
<accession>A0A4S4ND78</accession>
<keyword evidence="1" id="KW-0732">Signal</keyword>
<name>A0A4S4ND78_9BACT</name>
<evidence type="ECO:0000313" key="3">
    <source>
        <dbReference type="EMBL" id="THH36487.1"/>
    </source>
</evidence>
<evidence type="ECO:0000256" key="1">
    <source>
        <dbReference type="SAM" id="SignalP"/>
    </source>
</evidence>
<dbReference type="SUPFAM" id="SSF54427">
    <property type="entry name" value="NTF2-like"/>
    <property type="match status" value="2"/>
</dbReference>
<dbReference type="AlphaFoldDB" id="A0A4S4ND78"/>
<dbReference type="RefSeq" id="WP_136460107.1">
    <property type="nucleotide sequence ID" value="NZ_SRSF01000008.1"/>
</dbReference>
<keyword evidence="4" id="KW-1185">Reference proteome</keyword>
<dbReference type="InterPro" id="IPR032710">
    <property type="entry name" value="NTF2-like_dom_sf"/>
</dbReference>
<organism evidence="3 4">
    <name type="scientific">Neolewinella litorea</name>
    <dbReference type="NCBI Taxonomy" id="2562452"/>
    <lineage>
        <taxon>Bacteria</taxon>
        <taxon>Pseudomonadati</taxon>
        <taxon>Bacteroidota</taxon>
        <taxon>Saprospiria</taxon>
        <taxon>Saprospirales</taxon>
        <taxon>Lewinellaceae</taxon>
        <taxon>Neolewinella</taxon>
    </lineage>
</organism>
<dbReference type="OrthoDB" id="271716at2"/>
<dbReference type="Pfam" id="PF13474">
    <property type="entry name" value="SnoaL_3"/>
    <property type="match status" value="1"/>
</dbReference>
<feature type="chain" id="PRO_5020333338" description="SnoaL-like domain-containing protein" evidence="1">
    <location>
        <begin position="23"/>
        <end position="290"/>
    </location>
</feature>
<gene>
    <name evidence="3" type="ORF">E4021_14565</name>
</gene>
<dbReference type="InterPro" id="IPR037401">
    <property type="entry name" value="SnoaL-like"/>
</dbReference>
<reference evidence="3 4" key="1">
    <citation type="submission" date="2019-04" db="EMBL/GenBank/DDBJ databases">
        <title>Lewinella litorea sp. nov., isolated from a marine sand.</title>
        <authorList>
            <person name="Yoon J.-H."/>
        </authorList>
    </citation>
    <scope>NUCLEOTIDE SEQUENCE [LARGE SCALE GENOMIC DNA]</scope>
    <source>
        <strain evidence="3 4">HSMS-39</strain>
    </source>
</reference>
<protein>
    <recommendedName>
        <fullName evidence="2">SnoaL-like domain-containing protein</fullName>
    </recommendedName>
</protein>
<sequence length="290" mass="32260">MRLPYLLLVVLLFPIHALRAQDAPGTTLQRLFDGMRRADTAGMSALFHPEASLHSVSTDSAGQTRVQTGDIAQWLNGIARSPAGALDEQLHFTSLRTDGGLATAWTPYTFVLNGDVHHCGTNSFHLVQDDAQGHWRILNVVDTRRTTGCAPVYTSSAVRQIEQLATEWHRAAARADSAAYFSRMTEDAIYIGTDPGEHWTREAFAEFAAPYFAAGKAWDFTATERHIFYDENDNLAYFDELLDTWMGPCRGTAIVRRTGNNEWKIVHYTLSLTIPNERMDNVISVIGAGK</sequence>
<dbReference type="Gene3D" id="3.10.450.50">
    <property type="match status" value="2"/>
</dbReference>
<evidence type="ECO:0000313" key="4">
    <source>
        <dbReference type="Proteomes" id="UP000308528"/>
    </source>
</evidence>
<comment type="caution">
    <text evidence="3">The sequence shown here is derived from an EMBL/GenBank/DDBJ whole genome shotgun (WGS) entry which is preliminary data.</text>
</comment>
<feature type="signal peptide" evidence="1">
    <location>
        <begin position="1"/>
        <end position="22"/>
    </location>
</feature>
<proteinExistence type="predicted"/>
<dbReference type="EMBL" id="SRSF01000008">
    <property type="protein sequence ID" value="THH36487.1"/>
    <property type="molecule type" value="Genomic_DNA"/>
</dbReference>
<evidence type="ECO:0000259" key="2">
    <source>
        <dbReference type="Pfam" id="PF13474"/>
    </source>
</evidence>
<feature type="domain" description="SnoaL-like" evidence="2">
    <location>
        <begin position="161"/>
        <end position="274"/>
    </location>
</feature>